<feature type="region of interest" description="Disordered" evidence="1">
    <location>
        <begin position="239"/>
        <end position="281"/>
    </location>
</feature>
<dbReference type="GeneTree" id="ENSGT00940000158067"/>
<reference evidence="3" key="1">
    <citation type="submission" date="2018-12" db="EMBL/GenBank/DDBJ databases">
        <authorList>
            <person name="Yazar S."/>
        </authorList>
    </citation>
    <scope>NUCLEOTIDE SEQUENCE [LARGE SCALE GENOMIC DNA]</scope>
</reference>
<reference evidence="2" key="3">
    <citation type="submission" date="2025-09" db="UniProtKB">
        <authorList>
            <consortium name="Ensembl"/>
        </authorList>
    </citation>
    <scope>IDENTIFICATION</scope>
</reference>
<feature type="compositionally biased region" description="Polar residues" evidence="1">
    <location>
        <begin position="374"/>
        <end position="397"/>
    </location>
</feature>
<feature type="compositionally biased region" description="Polar residues" evidence="1">
    <location>
        <begin position="267"/>
        <end position="277"/>
    </location>
</feature>
<feature type="compositionally biased region" description="Polar residues" evidence="1">
    <location>
        <begin position="89"/>
        <end position="98"/>
    </location>
</feature>
<name>A0A4X2KGN2_VOMUR</name>
<evidence type="ECO:0000313" key="3">
    <source>
        <dbReference type="Proteomes" id="UP000314987"/>
    </source>
</evidence>
<dbReference type="Ensembl" id="ENSVURT00010012577.1">
    <property type="protein sequence ID" value="ENSVURP00010011074.1"/>
    <property type="gene ID" value="ENSVURG00010008492.1"/>
</dbReference>
<evidence type="ECO:0000256" key="1">
    <source>
        <dbReference type="SAM" id="MobiDB-lite"/>
    </source>
</evidence>
<feature type="compositionally biased region" description="Basic and acidic residues" evidence="1">
    <location>
        <begin position="1"/>
        <end position="11"/>
    </location>
</feature>
<feature type="region of interest" description="Disordered" evidence="1">
    <location>
        <begin position="1"/>
        <end position="152"/>
    </location>
</feature>
<organism evidence="2 3">
    <name type="scientific">Vombatus ursinus</name>
    <name type="common">Common wombat</name>
    <dbReference type="NCBI Taxonomy" id="29139"/>
    <lineage>
        <taxon>Eukaryota</taxon>
        <taxon>Metazoa</taxon>
        <taxon>Chordata</taxon>
        <taxon>Craniata</taxon>
        <taxon>Vertebrata</taxon>
        <taxon>Euteleostomi</taxon>
        <taxon>Mammalia</taxon>
        <taxon>Metatheria</taxon>
        <taxon>Diprotodontia</taxon>
        <taxon>Vombatidae</taxon>
        <taxon>Vombatus</taxon>
    </lineage>
</organism>
<protein>
    <submittedName>
        <fullName evidence="2">Myosin XVIIIB</fullName>
    </submittedName>
</protein>
<dbReference type="AlphaFoldDB" id="A0A4X2KGN2"/>
<feature type="region of interest" description="Disordered" evidence="1">
    <location>
        <begin position="348"/>
        <end position="469"/>
    </location>
</feature>
<feature type="compositionally biased region" description="Polar residues" evidence="1">
    <location>
        <begin position="111"/>
        <end position="152"/>
    </location>
</feature>
<reference evidence="2" key="2">
    <citation type="submission" date="2025-08" db="UniProtKB">
        <authorList>
            <consortium name="Ensembl"/>
        </authorList>
    </citation>
    <scope>IDENTIFICATION</scope>
</reference>
<feature type="compositionally biased region" description="Polar residues" evidence="1">
    <location>
        <begin position="25"/>
        <end position="38"/>
    </location>
</feature>
<keyword evidence="3" id="KW-1185">Reference proteome</keyword>
<gene>
    <name evidence="2" type="primary">MYO18B</name>
</gene>
<feature type="compositionally biased region" description="Low complexity" evidence="1">
    <location>
        <begin position="55"/>
        <end position="64"/>
    </location>
</feature>
<accession>A0A4X2KGN2</accession>
<sequence length="469" mass="52360">MDSCPSDDRTMLESSPTQARREIDNQSLLDSSISSQPMENVRSWLSLSPSPPPSRSSLRGRSPSQQSANGSGILDQRMHREARDDERSQPTSLRTDIQSLVDKSFARRPTSPFTFQSQDHSKTIGSESSETWRGTVSKSKGHSSMTSPTLEKKLPSSSWALSEFIEGFRRKRSEKEQDALGAEDWPTLPIYQTTGASSLRRSLETVTLPEKPSLETETESPRSGLLRSTSLKCLSSDKLDPSLSLPAPPKSMHRSYESLLESEKTEGSFSRRLSSSVGDGPGKFAQSKLRLRRPCIDAPLEEVEDPDLGKESLVFQNRRFSNLLNEPLEPDFLSWKLPRYEQKPKVSFDDYVPAIRKSSSPTRARKDRGDSLKPGTSMNKSETSSDCLFLGSSSAFQENLEPKEDTGHLSDSSSSSSSAMSYRSADSIKSRPGSQKQDEESDRRSRHGTWKAAERQDEVESIMKKYLQK</sequence>
<feature type="compositionally biased region" description="Low complexity" evidence="1">
    <location>
        <begin position="410"/>
        <end position="427"/>
    </location>
</feature>
<feature type="region of interest" description="Disordered" evidence="1">
    <location>
        <begin position="199"/>
        <end position="227"/>
    </location>
</feature>
<evidence type="ECO:0000313" key="2">
    <source>
        <dbReference type="Ensembl" id="ENSVURP00010011074.1"/>
    </source>
</evidence>
<dbReference type="Proteomes" id="UP000314987">
    <property type="component" value="Unassembled WGS sequence"/>
</dbReference>
<proteinExistence type="predicted"/>
<feature type="compositionally biased region" description="Basic and acidic residues" evidence="1">
    <location>
        <begin position="452"/>
        <end position="463"/>
    </location>
</feature>
<feature type="compositionally biased region" description="Basic and acidic residues" evidence="1">
    <location>
        <begin position="76"/>
        <end position="88"/>
    </location>
</feature>